<keyword evidence="3" id="KW-1185">Reference proteome</keyword>
<protein>
    <recommendedName>
        <fullName evidence="4">MFS transporter</fullName>
    </recommendedName>
</protein>
<evidence type="ECO:0000313" key="3">
    <source>
        <dbReference type="Proteomes" id="UP001235343"/>
    </source>
</evidence>
<accession>A0ABT7L368</accession>
<dbReference type="EMBL" id="JASTZU010000025">
    <property type="protein sequence ID" value="MDL4840318.1"/>
    <property type="molecule type" value="Genomic_DNA"/>
</dbReference>
<feature type="transmembrane region" description="Helical" evidence="1">
    <location>
        <begin position="12"/>
        <end position="33"/>
    </location>
</feature>
<sequence>MRVILESCRFVFIFLMLSIVLNFISFMILYPIFGEIAESYYGWTATIGAIVIMFFYIEKRVGERVI</sequence>
<keyword evidence="1" id="KW-0472">Membrane</keyword>
<evidence type="ECO:0000313" key="2">
    <source>
        <dbReference type="EMBL" id="MDL4840318.1"/>
    </source>
</evidence>
<gene>
    <name evidence="2" type="ORF">QQS35_07585</name>
</gene>
<feature type="transmembrane region" description="Helical" evidence="1">
    <location>
        <begin position="39"/>
        <end position="57"/>
    </location>
</feature>
<dbReference type="RefSeq" id="WP_285931340.1">
    <property type="nucleotide sequence ID" value="NZ_JASTZU010000025.1"/>
</dbReference>
<comment type="caution">
    <text evidence="2">The sequence shown here is derived from an EMBL/GenBank/DDBJ whole genome shotgun (WGS) entry which is preliminary data.</text>
</comment>
<evidence type="ECO:0008006" key="4">
    <source>
        <dbReference type="Google" id="ProtNLM"/>
    </source>
</evidence>
<name>A0ABT7L368_9BACI</name>
<reference evidence="2 3" key="1">
    <citation type="submission" date="2023-06" db="EMBL/GenBank/DDBJ databases">
        <title>Aquibacillus rhizosphaerae LR5S19.</title>
        <authorList>
            <person name="Sun J.-Q."/>
        </authorList>
    </citation>
    <scope>NUCLEOTIDE SEQUENCE [LARGE SCALE GENOMIC DNA]</scope>
    <source>
        <strain evidence="2 3">LR5S19</strain>
    </source>
</reference>
<evidence type="ECO:0000256" key="1">
    <source>
        <dbReference type="SAM" id="Phobius"/>
    </source>
</evidence>
<keyword evidence="1" id="KW-1133">Transmembrane helix</keyword>
<keyword evidence="1" id="KW-0812">Transmembrane</keyword>
<proteinExistence type="predicted"/>
<organism evidence="2 3">
    <name type="scientific">Aquibacillus rhizosphaerae</name>
    <dbReference type="NCBI Taxonomy" id="3051431"/>
    <lineage>
        <taxon>Bacteria</taxon>
        <taxon>Bacillati</taxon>
        <taxon>Bacillota</taxon>
        <taxon>Bacilli</taxon>
        <taxon>Bacillales</taxon>
        <taxon>Bacillaceae</taxon>
        <taxon>Aquibacillus</taxon>
    </lineage>
</organism>
<dbReference type="Proteomes" id="UP001235343">
    <property type="component" value="Unassembled WGS sequence"/>
</dbReference>